<dbReference type="NCBIfam" id="TIGR03172">
    <property type="entry name" value="selenium cofactor biosynthesis protein YqeC"/>
    <property type="match status" value="1"/>
</dbReference>
<dbReference type="AlphaFoldDB" id="A0A1H8RLT4"/>
<name>A0A1H8RLT4_9GAMM</name>
<evidence type="ECO:0000313" key="1">
    <source>
        <dbReference type="EMBL" id="SEO67134.1"/>
    </source>
</evidence>
<dbReference type="RefSeq" id="WP_091640599.1">
    <property type="nucleotide sequence ID" value="NZ_FOEG01000002.1"/>
</dbReference>
<keyword evidence="2" id="KW-1185">Reference proteome</keyword>
<sequence>MNIEPLLEALGIRDGIVCAVGAGGKKTLLYHLLQYYPGRTAMTTTVFTYQPPPRLEATVVVDDETQLRASVPQHGASRILYAQPTDKAGRLAGVSAETLAGIHADGGFGLTAVKADGARMRLIKAPRDDEPRIPACADTALLVGSVHALARPVNARIAHRLDQVLAITGLAEDQLLTPAAMARLYTHPHGLLQGTGSATPVPVLNMVDTGVAREAAEVTAHHILDGSDRFDRVVLTSLKAPGLLVDVIRRR</sequence>
<dbReference type="Proteomes" id="UP000199657">
    <property type="component" value="Unassembled WGS sequence"/>
</dbReference>
<dbReference type="InterPro" id="IPR017587">
    <property type="entry name" value="YqeC"/>
</dbReference>
<organism evidence="1 2">
    <name type="scientific">Aquisalimonas asiatica</name>
    <dbReference type="NCBI Taxonomy" id="406100"/>
    <lineage>
        <taxon>Bacteria</taxon>
        <taxon>Pseudomonadati</taxon>
        <taxon>Pseudomonadota</taxon>
        <taxon>Gammaproteobacteria</taxon>
        <taxon>Chromatiales</taxon>
        <taxon>Ectothiorhodospiraceae</taxon>
        <taxon>Aquisalimonas</taxon>
    </lineage>
</organism>
<dbReference type="EMBL" id="FOEG01000002">
    <property type="protein sequence ID" value="SEO67134.1"/>
    <property type="molecule type" value="Genomic_DNA"/>
</dbReference>
<protein>
    <submittedName>
        <fullName evidence="1">Probable selenium-dependent hydroxylase accessory protein YqeC</fullName>
    </submittedName>
</protein>
<gene>
    <name evidence="1" type="ORF">SAMN04488052_10298</name>
</gene>
<accession>A0A1H8RLT4</accession>
<dbReference type="Pfam" id="PF19842">
    <property type="entry name" value="YqeC"/>
    <property type="match status" value="1"/>
</dbReference>
<reference evidence="1 2" key="1">
    <citation type="submission" date="2016-10" db="EMBL/GenBank/DDBJ databases">
        <authorList>
            <person name="de Groot N.N."/>
        </authorList>
    </citation>
    <scope>NUCLEOTIDE SEQUENCE [LARGE SCALE GENOMIC DNA]</scope>
    <source>
        <strain evidence="1 2">CGMCC 1.6291</strain>
    </source>
</reference>
<evidence type="ECO:0000313" key="2">
    <source>
        <dbReference type="Proteomes" id="UP000199657"/>
    </source>
</evidence>
<dbReference type="STRING" id="406100.SAMN04488052_10298"/>
<dbReference type="OrthoDB" id="368187at2"/>
<proteinExistence type="predicted"/>